<dbReference type="Pfam" id="PF00692">
    <property type="entry name" value="dUTPase"/>
    <property type="match status" value="1"/>
</dbReference>
<evidence type="ECO:0000256" key="8">
    <source>
        <dbReference type="ARBA" id="ARBA00023080"/>
    </source>
</evidence>
<comment type="caution">
    <text evidence="13">The sequence shown here is derived from an EMBL/GenBank/DDBJ whole genome shotgun (WGS) entry which is preliminary data.</text>
</comment>
<evidence type="ECO:0000313" key="14">
    <source>
        <dbReference type="Proteomes" id="UP000703269"/>
    </source>
</evidence>
<evidence type="ECO:0000256" key="11">
    <source>
        <dbReference type="SAM" id="MobiDB-lite"/>
    </source>
</evidence>
<dbReference type="FunFam" id="2.70.40.10:FF:000004">
    <property type="entry name" value="Deoxyuridine triphosphatase"/>
    <property type="match status" value="1"/>
</dbReference>
<evidence type="ECO:0000256" key="1">
    <source>
        <dbReference type="ARBA" id="ARBA00001946"/>
    </source>
</evidence>
<evidence type="ECO:0000256" key="5">
    <source>
        <dbReference type="ARBA" id="ARBA00011233"/>
    </source>
</evidence>
<evidence type="ECO:0000256" key="10">
    <source>
        <dbReference type="RuleBase" id="RU367024"/>
    </source>
</evidence>
<comment type="catalytic activity">
    <reaction evidence="9 10">
        <text>dUTP + H2O = dUMP + diphosphate + H(+)</text>
        <dbReference type="Rhea" id="RHEA:10248"/>
        <dbReference type="ChEBI" id="CHEBI:15377"/>
        <dbReference type="ChEBI" id="CHEBI:15378"/>
        <dbReference type="ChEBI" id="CHEBI:33019"/>
        <dbReference type="ChEBI" id="CHEBI:61555"/>
        <dbReference type="ChEBI" id="CHEBI:246422"/>
        <dbReference type="EC" id="3.6.1.23"/>
    </reaction>
</comment>
<evidence type="ECO:0000313" key="13">
    <source>
        <dbReference type="EMBL" id="GJE84927.1"/>
    </source>
</evidence>
<organism evidence="13 14">
    <name type="scientific">Phanerochaete sordida</name>
    <dbReference type="NCBI Taxonomy" id="48140"/>
    <lineage>
        <taxon>Eukaryota</taxon>
        <taxon>Fungi</taxon>
        <taxon>Dikarya</taxon>
        <taxon>Basidiomycota</taxon>
        <taxon>Agaricomycotina</taxon>
        <taxon>Agaricomycetes</taxon>
        <taxon>Polyporales</taxon>
        <taxon>Phanerochaetaceae</taxon>
        <taxon>Phanerochaete</taxon>
    </lineage>
</organism>
<dbReference type="SUPFAM" id="SSF51283">
    <property type="entry name" value="dUTPase-like"/>
    <property type="match status" value="1"/>
</dbReference>
<comment type="function">
    <text evidence="2">This enzyme is involved in nucleotide metabolism: it produces dUMP, the immediate precursor of thymidine nucleotides and it decreases the intracellular concentration of dUTP so that uracil cannot be incorporated into DNA.</text>
</comment>
<feature type="region of interest" description="Disordered" evidence="11">
    <location>
        <begin position="1"/>
        <end position="31"/>
    </location>
</feature>
<protein>
    <recommendedName>
        <fullName evidence="10">Deoxyuridine 5'-triphosphate nucleotidohydrolase</fullName>
        <shortName evidence="10">dUTPase</shortName>
        <ecNumber evidence="10">3.6.1.23</ecNumber>
    </recommendedName>
    <alternativeName>
        <fullName evidence="10">dUTP pyrophosphatase</fullName>
    </alternativeName>
</protein>
<dbReference type="InterPro" id="IPR029054">
    <property type="entry name" value="dUTPase-like"/>
</dbReference>
<sequence>MYADEQPPLKKRKVSPSSSDTESDCDVPRPRGLLIKRHSEKAKIPTRGSAFAAGYDLYSAEKKTVPGHGKALIDTQLSIAVPGGTYGRIAPRSGLASKYMIDTGAGVIDADYRGVVHILLYNLSDKDFEVEEGDRVAQLIIERIYTPPVLEVEDLDDTVRGACGFGSTGGHSAL</sequence>
<dbReference type="GO" id="GO:0006226">
    <property type="term" value="P:dUMP biosynthetic process"/>
    <property type="evidence" value="ECO:0007669"/>
    <property type="project" value="UniProtKB-UniRule"/>
</dbReference>
<comment type="pathway">
    <text evidence="3 10">Pyrimidine metabolism; dUMP biosynthesis; dUMP from dCTP (dUTP route): step 2/2.</text>
</comment>
<dbReference type="CDD" id="cd07557">
    <property type="entry name" value="trimeric_dUTPase"/>
    <property type="match status" value="1"/>
</dbReference>
<gene>
    <name evidence="13" type="ORF">PsYK624_010030</name>
</gene>
<evidence type="ECO:0000256" key="2">
    <source>
        <dbReference type="ARBA" id="ARBA00003495"/>
    </source>
</evidence>
<evidence type="ECO:0000256" key="9">
    <source>
        <dbReference type="ARBA" id="ARBA00047686"/>
    </source>
</evidence>
<comment type="subunit">
    <text evidence="5 10">Homotrimer.</text>
</comment>
<comment type="similarity">
    <text evidence="4 10">Belongs to the dUTPase family.</text>
</comment>
<dbReference type="Gene3D" id="2.70.40.10">
    <property type="match status" value="1"/>
</dbReference>
<dbReference type="PANTHER" id="PTHR11241">
    <property type="entry name" value="DEOXYURIDINE 5'-TRIPHOSPHATE NUCLEOTIDOHYDROLASE"/>
    <property type="match status" value="1"/>
</dbReference>
<proteinExistence type="inferred from homology"/>
<dbReference type="GO" id="GO:0046081">
    <property type="term" value="P:dUTP catabolic process"/>
    <property type="evidence" value="ECO:0007669"/>
    <property type="project" value="UniProtKB-UniRule"/>
</dbReference>
<dbReference type="InterPro" id="IPR008181">
    <property type="entry name" value="dUTPase"/>
</dbReference>
<dbReference type="OrthoDB" id="419889at2759"/>
<reference evidence="13 14" key="1">
    <citation type="submission" date="2021-08" db="EMBL/GenBank/DDBJ databases">
        <title>Draft Genome Sequence of Phanerochaete sordida strain YK-624.</title>
        <authorList>
            <person name="Mori T."/>
            <person name="Dohra H."/>
            <person name="Suzuki T."/>
            <person name="Kawagishi H."/>
            <person name="Hirai H."/>
        </authorList>
    </citation>
    <scope>NUCLEOTIDE SEQUENCE [LARGE SCALE GENOMIC DNA]</scope>
    <source>
        <strain evidence="13 14">YK-624</strain>
    </source>
</reference>
<accession>A0A9P3L8Q6</accession>
<keyword evidence="6 10" id="KW-0378">Hydrolase</keyword>
<keyword evidence="10" id="KW-0479">Metal-binding</keyword>
<evidence type="ECO:0000256" key="7">
    <source>
        <dbReference type="ARBA" id="ARBA00022842"/>
    </source>
</evidence>
<comment type="cofactor">
    <cofactor evidence="1 10">
        <name>Mg(2+)</name>
        <dbReference type="ChEBI" id="CHEBI:18420"/>
    </cofactor>
</comment>
<dbReference type="InterPro" id="IPR033704">
    <property type="entry name" value="dUTPase_trimeric"/>
</dbReference>
<dbReference type="PANTHER" id="PTHR11241:SF0">
    <property type="entry name" value="DEOXYURIDINE 5'-TRIPHOSPHATE NUCLEOTIDOHYDROLASE"/>
    <property type="match status" value="1"/>
</dbReference>
<dbReference type="EC" id="3.6.1.23" evidence="10"/>
<name>A0A9P3L8Q6_9APHY</name>
<evidence type="ECO:0000256" key="3">
    <source>
        <dbReference type="ARBA" id="ARBA00005142"/>
    </source>
</evidence>
<dbReference type="NCBIfam" id="TIGR00576">
    <property type="entry name" value="dut"/>
    <property type="match status" value="1"/>
</dbReference>
<dbReference type="AlphaFoldDB" id="A0A9P3L8Q6"/>
<keyword evidence="14" id="KW-1185">Reference proteome</keyword>
<evidence type="ECO:0000259" key="12">
    <source>
        <dbReference type="Pfam" id="PF00692"/>
    </source>
</evidence>
<comment type="function">
    <text evidence="10">Involved in nucleotide metabolism via production of dUMP, the immediate precursor of thymidine nucleotides, and decreases the intracellular concentration of dUTP so that uracil cannot be incorporated into DNA.</text>
</comment>
<dbReference type="GO" id="GO:0004170">
    <property type="term" value="F:dUTP diphosphatase activity"/>
    <property type="evidence" value="ECO:0007669"/>
    <property type="project" value="UniProtKB-UniRule"/>
</dbReference>
<evidence type="ECO:0000256" key="4">
    <source>
        <dbReference type="ARBA" id="ARBA00006581"/>
    </source>
</evidence>
<keyword evidence="8 10" id="KW-0546">Nucleotide metabolism</keyword>
<dbReference type="Proteomes" id="UP000703269">
    <property type="component" value="Unassembled WGS sequence"/>
</dbReference>
<dbReference type="InterPro" id="IPR036157">
    <property type="entry name" value="dUTPase-like_sf"/>
</dbReference>
<evidence type="ECO:0000256" key="6">
    <source>
        <dbReference type="ARBA" id="ARBA00022801"/>
    </source>
</evidence>
<dbReference type="GO" id="GO:0000287">
    <property type="term" value="F:magnesium ion binding"/>
    <property type="evidence" value="ECO:0007669"/>
    <property type="project" value="UniProtKB-UniRule"/>
</dbReference>
<dbReference type="EMBL" id="BPQB01000001">
    <property type="protein sequence ID" value="GJE84927.1"/>
    <property type="molecule type" value="Genomic_DNA"/>
</dbReference>
<feature type="domain" description="dUTPase-like" evidence="12">
    <location>
        <begin position="41"/>
        <end position="169"/>
    </location>
</feature>
<keyword evidence="7 10" id="KW-0460">Magnesium</keyword>
<dbReference type="NCBIfam" id="NF001862">
    <property type="entry name" value="PRK00601.1"/>
    <property type="match status" value="1"/>
</dbReference>